<proteinExistence type="predicted"/>
<dbReference type="EMBL" id="JANJYI010000003">
    <property type="protein sequence ID" value="KAK2656785.1"/>
    <property type="molecule type" value="Genomic_DNA"/>
</dbReference>
<organism evidence="1 2">
    <name type="scientific">Dipteronia dyeriana</name>
    <dbReference type="NCBI Taxonomy" id="168575"/>
    <lineage>
        <taxon>Eukaryota</taxon>
        <taxon>Viridiplantae</taxon>
        <taxon>Streptophyta</taxon>
        <taxon>Embryophyta</taxon>
        <taxon>Tracheophyta</taxon>
        <taxon>Spermatophyta</taxon>
        <taxon>Magnoliopsida</taxon>
        <taxon>eudicotyledons</taxon>
        <taxon>Gunneridae</taxon>
        <taxon>Pentapetalae</taxon>
        <taxon>rosids</taxon>
        <taxon>malvids</taxon>
        <taxon>Sapindales</taxon>
        <taxon>Sapindaceae</taxon>
        <taxon>Hippocastanoideae</taxon>
        <taxon>Acereae</taxon>
        <taxon>Dipteronia</taxon>
    </lineage>
</organism>
<protein>
    <submittedName>
        <fullName evidence="1">Uncharacterized protein</fullName>
    </submittedName>
</protein>
<gene>
    <name evidence="1" type="ORF">Ddye_009837</name>
</gene>
<dbReference type="AlphaFoldDB" id="A0AAE0CMK4"/>
<accession>A0AAE0CMK4</accession>
<keyword evidence="2" id="KW-1185">Reference proteome</keyword>
<evidence type="ECO:0000313" key="2">
    <source>
        <dbReference type="Proteomes" id="UP001280121"/>
    </source>
</evidence>
<evidence type="ECO:0000313" key="1">
    <source>
        <dbReference type="EMBL" id="KAK2656785.1"/>
    </source>
</evidence>
<comment type="caution">
    <text evidence="1">The sequence shown here is derived from an EMBL/GenBank/DDBJ whole genome shotgun (WGS) entry which is preliminary data.</text>
</comment>
<reference evidence="1" key="1">
    <citation type="journal article" date="2023" name="Plant J.">
        <title>Genome sequences and population genomics provide insights into the demographic history, inbreeding, and mutation load of two 'living fossil' tree species of Dipteronia.</title>
        <authorList>
            <person name="Feng Y."/>
            <person name="Comes H.P."/>
            <person name="Chen J."/>
            <person name="Zhu S."/>
            <person name="Lu R."/>
            <person name="Zhang X."/>
            <person name="Li P."/>
            <person name="Qiu J."/>
            <person name="Olsen K.M."/>
            <person name="Qiu Y."/>
        </authorList>
    </citation>
    <scope>NUCLEOTIDE SEQUENCE</scope>
    <source>
        <strain evidence="1">KIB01</strain>
    </source>
</reference>
<sequence length="137" mass="15243">MNGVGSGHGALGFYSPVPPKASGRGGDDPLANGGYLLKTAIRYNLEERRESVELCRKQAKSMKERSTGVLVLHETVPVHKLHTRENLRNRSEAIRSMRGFLPVHMPKPEKIIRGNQVTAWVTTLVRHDTSTFSDLIL</sequence>
<dbReference type="Proteomes" id="UP001280121">
    <property type="component" value="Unassembled WGS sequence"/>
</dbReference>
<name>A0AAE0CMK4_9ROSI</name>